<dbReference type="AlphaFoldDB" id="A0A2C9LBX9"/>
<dbReference type="EnsemblMetazoa" id="BGLB029451-RA">
    <property type="protein sequence ID" value="BGLB029451-PA"/>
    <property type="gene ID" value="BGLB029451"/>
</dbReference>
<organism evidence="2 3">
    <name type="scientific">Biomphalaria glabrata</name>
    <name type="common">Bloodfluke planorb</name>
    <name type="synonym">Freshwater snail</name>
    <dbReference type="NCBI Taxonomy" id="6526"/>
    <lineage>
        <taxon>Eukaryota</taxon>
        <taxon>Metazoa</taxon>
        <taxon>Spiralia</taxon>
        <taxon>Lophotrochozoa</taxon>
        <taxon>Mollusca</taxon>
        <taxon>Gastropoda</taxon>
        <taxon>Heterobranchia</taxon>
        <taxon>Euthyneura</taxon>
        <taxon>Panpulmonata</taxon>
        <taxon>Hygrophila</taxon>
        <taxon>Lymnaeoidea</taxon>
        <taxon>Planorbidae</taxon>
        <taxon>Biomphalaria</taxon>
    </lineage>
</organism>
<protein>
    <submittedName>
        <fullName evidence="2">Uncharacterized protein</fullName>
    </submittedName>
</protein>
<evidence type="ECO:0000313" key="2">
    <source>
        <dbReference type="EnsemblMetazoa" id="BGLB029451-PA"/>
    </source>
</evidence>
<dbReference type="Proteomes" id="UP000076420">
    <property type="component" value="Unassembled WGS sequence"/>
</dbReference>
<dbReference type="VEuPathDB" id="VectorBase:BGLB029451"/>
<dbReference type="VEuPathDB" id="VectorBase:BGLAX_044182"/>
<keyword evidence="1" id="KW-0175">Coiled coil</keyword>
<name>A0A2C9LBX9_BIOGL</name>
<accession>A0A2C9LBX9</accession>
<gene>
    <name evidence="2" type="primary">106076316</name>
</gene>
<evidence type="ECO:0000256" key="1">
    <source>
        <dbReference type="SAM" id="Coils"/>
    </source>
</evidence>
<dbReference type="KEGG" id="bgt:106076316"/>
<feature type="coiled-coil region" evidence="1">
    <location>
        <begin position="64"/>
        <end position="91"/>
    </location>
</feature>
<feature type="coiled-coil region" evidence="1">
    <location>
        <begin position="4"/>
        <end position="31"/>
    </location>
</feature>
<proteinExistence type="predicted"/>
<reference evidence="2" key="1">
    <citation type="submission" date="2020-05" db="UniProtKB">
        <authorList>
            <consortium name="EnsemblMetazoa"/>
        </authorList>
    </citation>
    <scope>IDENTIFICATION</scope>
    <source>
        <strain evidence="2">BB02</strain>
    </source>
</reference>
<evidence type="ECO:0000313" key="3">
    <source>
        <dbReference type="Proteomes" id="UP000076420"/>
    </source>
</evidence>
<sequence>EENYNLLEKKIINMQKKLKSLDGNCKESQETSAQITKELHLASEFMSMLQTKTESLTQEMHINIQSQDKKIEHVSDKIEKLLETNNLLARQSEEHLHRTQIQKLSVEL</sequence>